<dbReference type="NCBIfam" id="NF003462">
    <property type="entry name" value="PRK05084.1"/>
    <property type="match status" value="1"/>
</dbReference>
<comment type="subcellular location">
    <subcellularLocation>
        <location evidence="1">Cytoplasm</location>
    </subcellularLocation>
</comment>
<feature type="domain" description="Core-binding (CB)" evidence="11">
    <location>
        <begin position="15"/>
        <end position="126"/>
    </location>
</feature>
<feature type="domain" description="Tyr recombinase" evidence="10">
    <location>
        <begin position="174"/>
        <end position="359"/>
    </location>
</feature>
<evidence type="ECO:0000256" key="2">
    <source>
        <dbReference type="ARBA" id="ARBA00022490"/>
    </source>
</evidence>
<dbReference type="EMBL" id="KP342511">
    <property type="protein sequence ID" value="AJY53493.1"/>
    <property type="molecule type" value="Genomic_DNA"/>
</dbReference>
<dbReference type="PANTHER" id="PTHR30349:SF77">
    <property type="entry name" value="TYROSINE RECOMBINASE XERC"/>
    <property type="match status" value="1"/>
</dbReference>
<reference evidence="12" key="1">
    <citation type="journal article" date="2015" name="J. Antimicrob. Chemother.">
        <title>Vancomycin-resistant Enterococcus faecium harbouring vanN in Canada: a case and complete sequence of pEfm12493 harbouring the vanN operon.</title>
        <authorList>
            <person name="Boyd D.A."/>
            <person name="Levesque S."/>
            <person name="Picard A.C."/>
            <person name="Golding G.R."/>
        </authorList>
    </citation>
    <scope>NUCLEOTIDE SEQUENCE</scope>
    <source>
        <strain evidence="12">N12-493</strain>
        <plasmid evidence="12">pEfm12493</plasmid>
    </source>
</reference>
<keyword evidence="12" id="KW-0614">Plasmid</keyword>
<accession>A0A0D5MAI7</accession>
<dbReference type="GO" id="GO:0051301">
    <property type="term" value="P:cell division"/>
    <property type="evidence" value="ECO:0007669"/>
    <property type="project" value="UniProtKB-KW"/>
</dbReference>
<dbReference type="GO" id="GO:0015074">
    <property type="term" value="P:DNA integration"/>
    <property type="evidence" value="ECO:0007669"/>
    <property type="project" value="UniProtKB-KW"/>
</dbReference>
<evidence type="ECO:0000256" key="9">
    <source>
        <dbReference type="PROSITE-ProRule" id="PRU01248"/>
    </source>
</evidence>
<keyword evidence="3" id="KW-0132">Cell division</keyword>
<dbReference type="GO" id="GO:0003677">
    <property type="term" value="F:DNA binding"/>
    <property type="evidence" value="ECO:0007669"/>
    <property type="project" value="UniProtKB-UniRule"/>
</dbReference>
<evidence type="ECO:0000256" key="6">
    <source>
        <dbReference type="ARBA" id="ARBA00023125"/>
    </source>
</evidence>
<evidence type="ECO:0000256" key="5">
    <source>
        <dbReference type="ARBA" id="ARBA00022908"/>
    </source>
</evidence>
<dbReference type="Gene3D" id="1.10.150.130">
    <property type="match status" value="1"/>
</dbReference>
<dbReference type="AlphaFoldDB" id="A0A0D5MAI7"/>
<dbReference type="Gene3D" id="1.10.443.10">
    <property type="entry name" value="Intergrase catalytic core"/>
    <property type="match status" value="1"/>
</dbReference>
<dbReference type="InterPro" id="IPR002104">
    <property type="entry name" value="Integrase_catalytic"/>
</dbReference>
<keyword evidence="7" id="KW-0233">DNA recombination</keyword>
<evidence type="ECO:0000313" key="12">
    <source>
        <dbReference type="EMBL" id="AJY53493.1"/>
    </source>
</evidence>
<dbReference type="InterPro" id="IPR013762">
    <property type="entry name" value="Integrase-like_cat_sf"/>
</dbReference>
<evidence type="ECO:0000256" key="3">
    <source>
        <dbReference type="ARBA" id="ARBA00022618"/>
    </source>
</evidence>
<dbReference type="InterPro" id="IPR044068">
    <property type="entry name" value="CB"/>
</dbReference>
<keyword evidence="4" id="KW-0159">Chromosome partition</keyword>
<dbReference type="GO" id="GO:0007059">
    <property type="term" value="P:chromosome segregation"/>
    <property type="evidence" value="ECO:0007669"/>
    <property type="project" value="UniProtKB-KW"/>
</dbReference>
<dbReference type="InterPro" id="IPR050090">
    <property type="entry name" value="Tyrosine_recombinase_XerCD"/>
</dbReference>
<dbReference type="PROSITE" id="PS51900">
    <property type="entry name" value="CB"/>
    <property type="match status" value="1"/>
</dbReference>
<dbReference type="PROSITE" id="PS51898">
    <property type="entry name" value="TYR_RECOMBINASE"/>
    <property type="match status" value="1"/>
</dbReference>
<dbReference type="InterPro" id="IPR010998">
    <property type="entry name" value="Integrase_recombinase_N"/>
</dbReference>
<evidence type="ECO:0000256" key="8">
    <source>
        <dbReference type="ARBA" id="ARBA00023306"/>
    </source>
</evidence>
<name>A0A0D5MAI7_ENTFC</name>
<gene>
    <name evidence="12" type="ORF">pEfm12493_009</name>
</gene>
<dbReference type="GO" id="GO:0005737">
    <property type="term" value="C:cytoplasm"/>
    <property type="evidence" value="ECO:0007669"/>
    <property type="project" value="UniProtKB-SubCell"/>
</dbReference>
<dbReference type="Pfam" id="PF00589">
    <property type="entry name" value="Phage_integrase"/>
    <property type="match status" value="1"/>
</dbReference>
<keyword evidence="5" id="KW-0229">DNA integration</keyword>
<dbReference type="SUPFAM" id="SSF56349">
    <property type="entry name" value="DNA breaking-rejoining enzymes"/>
    <property type="match status" value="1"/>
</dbReference>
<evidence type="ECO:0000256" key="1">
    <source>
        <dbReference type="ARBA" id="ARBA00004496"/>
    </source>
</evidence>
<dbReference type="RefSeq" id="WP_172686585.1">
    <property type="nucleotide sequence ID" value="NZ_KP342511.1"/>
</dbReference>
<sequence length="361" mass="41336">MKYKDTYKKIDELLVQMPDYMKDFVQAREDQDQSPHTTLEYMKNYKLFFQWLIGESIISDTSIQSLKKITPYELNLYKSHLKRRSKENVKKETTKYHLQDSNNLGLSVATINRNITALKVLFKYLSSSSNNPNGVPYLETNPMEQVATIADRTTLAARANAIEKKLFLDEDTQNYLDYIEFEYKNSLSAKALSYYLRDVERDLAINALILGSGLRLSEVVNINIDDLSLDKNKVIVTRKGNKRDAVNIAAFAMEYLANYLEIRSSRYKATDSEKAMFLTIYKGDSKRITGIAIERMVAKYSKGFKVQVSPHKLRHTLATRLYKQTNSLVLTAQQLGHTNTTTTTLYTHIDNAATIDALNAL</sequence>
<evidence type="ECO:0000256" key="4">
    <source>
        <dbReference type="ARBA" id="ARBA00022829"/>
    </source>
</evidence>
<keyword evidence="2" id="KW-0963">Cytoplasm</keyword>
<evidence type="ECO:0000259" key="11">
    <source>
        <dbReference type="PROSITE" id="PS51900"/>
    </source>
</evidence>
<evidence type="ECO:0000259" key="10">
    <source>
        <dbReference type="PROSITE" id="PS51898"/>
    </source>
</evidence>
<dbReference type="PANTHER" id="PTHR30349">
    <property type="entry name" value="PHAGE INTEGRASE-RELATED"/>
    <property type="match status" value="1"/>
</dbReference>
<evidence type="ECO:0000256" key="7">
    <source>
        <dbReference type="ARBA" id="ARBA00023172"/>
    </source>
</evidence>
<dbReference type="GO" id="GO:0006310">
    <property type="term" value="P:DNA recombination"/>
    <property type="evidence" value="ECO:0007669"/>
    <property type="project" value="UniProtKB-KW"/>
</dbReference>
<proteinExistence type="predicted"/>
<keyword evidence="8" id="KW-0131">Cell cycle</keyword>
<organism evidence="12">
    <name type="scientific">Enterococcus faecium</name>
    <name type="common">Streptococcus faecium</name>
    <dbReference type="NCBI Taxonomy" id="1352"/>
    <lineage>
        <taxon>Bacteria</taxon>
        <taxon>Bacillati</taxon>
        <taxon>Bacillota</taxon>
        <taxon>Bacilli</taxon>
        <taxon>Lactobacillales</taxon>
        <taxon>Enterococcaceae</taxon>
        <taxon>Enterococcus</taxon>
    </lineage>
</organism>
<keyword evidence="6 9" id="KW-0238">DNA-binding</keyword>
<dbReference type="InterPro" id="IPR011010">
    <property type="entry name" value="DNA_brk_join_enz"/>
</dbReference>
<geneLocation type="plasmid" evidence="12">
    <name>pEfm12493</name>
</geneLocation>
<protein>
    <submittedName>
        <fullName evidence="12">XerS family tyrosine recombinase</fullName>
    </submittedName>
</protein>